<dbReference type="SUPFAM" id="SSF53448">
    <property type="entry name" value="Nucleotide-diphospho-sugar transferases"/>
    <property type="match status" value="1"/>
</dbReference>
<evidence type="ECO:0000256" key="11">
    <source>
        <dbReference type="SAM" id="Phobius"/>
    </source>
</evidence>
<dbReference type="RefSeq" id="WP_264143134.1">
    <property type="nucleotide sequence ID" value="NZ_JAOYEY010000040.1"/>
</dbReference>
<dbReference type="Gene3D" id="3.90.550.10">
    <property type="entry name" value="Spore Coat Polysaccharide Biosynthesis Protein SpsA, Chain A"/>
    <property type="match status" value="1"/>
</dbReference>
<keyword evidence="3" id="KW-0328">Glycosyltransferase</keyword>
<dbReference type="CDD" id="cd00761">
    <property type="entry name" value="Glyco_tranf_GTA_type"/>
    <property type="match status" value="1"/>
</dbReference>
<dbReference type="InterPro" id="IPR001173">
    <property type="entry name" value="Glyco_trans_2-like"/>
</dbReference>
<keyword evidence="11" id="KW-1133">Transmembrane helix</keyword>
<evidence type="ECO:0000259" key="12">
    <source>
        <dbReference type="Pfam" id="PF00535"/>
    </source>
</evidence>
<reference evidence="13 14" key="1">
    <citation type="submission" date="2022-10" db="EMBL/GenBank/DDBJ databases">
        <title>Draft genome assembly of moderately radiation resistant bacterium Metabacillus halosaccharovorans.</title>
        <authorList>
            <person name="Pal S."/>
            <person name="Gopinathan A."/>
        </authorList>
    </citation>
    <scope>NUCLEOTIDE SEQUENCE [LARGE SCALE GENOMIC DNA]</scope>
    <source>
        <strain evidence="13 14">VITHBRA001</strain>
    </source>
</reference>
<protein>
    <recommendedName>
        <fullName evidence="10">4,4'-diaponeurosporenoate glycosyltransferase</fullName>
    </recommendedName>
</protein>
<sequence>MFIIWTIICLVGMFGLISGALMFWSSPLIPIKNNTHNPLPLLSIIIPARNEEGRIEALLQSLKQQSFQRFELFVVDDGSTDRTDSVAKRYGATVLQNEKVVHMGSGKSHACWTGAKQAKGKWLLFLDADTQFVHETSLETLLLSYLDHGAEGVFSVQPYHKIKQVYENFSAVFNMIVMIGMNIFTPWREKFPAAGAFGPCILCDRENYFHAGGHEKAKTAIMDDFALAKVFRENQFPIFCYGGKGIISFRMYPEGWKQLIEGWAKNFATASKSTHGIVMLFINLWICGGFALIGGLIISFLEPNLVVIVISLFFYLLYTGQTAFLARKTGNFYIWVFPLFPFLLLFFTGVFVYSLYLTKIVRTVTWKGRNIKV</sequence>
<comment type="subcellular location">
    <subcellularLocation>
        <location evidence="1">Cell membrane</location>
    </subcellularLocation>
</comment>
<keyword evidence="14" id="KW-1185">Reference proteome</keyword>
<evidence type="ECO:0000313" key="14">
    <source>
        <dbReference type="Proteomes" id="UP001526147"/>
    </source>
</evidence>
<evidence type="ECO:0000256" key="9">
    <source>
        <dbReference type="ARBA" id="ARBA00038120"/>
    </source>
</evidence>
<feature type="domain" description="Glycosyltransferase 2-like" evidence="12">
    <location>
        <begin position="43"/>
        <end position="164"/>
    </location>
</feature>
<gene>
    <name evidence="13" type="ORF">OIH86_13010</name>
</gene>
<evidence type="ECO:0000256" key="3">
    <source>
        <dbReference type="ARBA" id="ARBA00022676"/>
    </source>
</evidence>
<comment type="function">
    <text evidence="7">Catalyzes the glycosylation of 4,4'-diaponeurosporenoate, i.e. the esterification of glucose at the C1'' position with the carboxyl group of 4,4'-diaponeurosporenic acid, to form glycosyl-4,4'-diaponeurosporenoate. This is a step in the biosynthesis of staphyloxanthin, an orange pigment present in most staphylococci strains.</text>
</comment>
<evidence type="ECO:0000256" key="2">
    <source>
        <dbReference type="ARBA" id="ARBA00022475"/>
    </source>
</evidence>
<comment type="pathway">
    <text evidence="8">Carotenoid biosynthesis; staphyloxanthin biosynthesis; staphyloxanthin from farnesyl diphosphate: step 4/5.</text>
</comment>
<dbReference type="EMBL" id="JAOYEY010000040">
    <property type="protein sequence ID" value="MCV9886559.1"/>
    <property type="molecule type" value="Genomic_DNA"/>
</dbReference>
<keyword evidence="4" id="KW-0808">Transferase</keyword>
<evidence type="ECO:0000256" key="7">
    <source>
        <dbReference type="ARBA" id="ARBA00037281"/>
    </source>
</evidence>
<keyword evidence="11" id="KW-0812">Transmembrane</keyword>
<evidence type="ECO:0000256" key="8">
    <source>
        <dbReference type="ARBA" id="ARBA00037904"/>
    </source>
</evidence>
<evidence type="ECO:0000313" key="13">
    <source>
        <dbReference type="EMBL" id="MCV9886559.1"/>
    </source>
</evidence>
<evidence type="ECO:0000256" key="1">
    <source>
        <dbReference type="ARBA" id="ARBA00004236"/>
    </source>
</evidence>
<feature type="transmembrane region" description="Helical" evidence="11">
    <location>
        <begin position="305"/>
        <end position="326"/>
    </location>
</feature>
<proteinExistence type="inferred from homology"/>
<evidence type="ECO:0000256" key="4">
    <source>
        <dbReference type="ARBA" id="ARBA00022679"/>
    </source>
</evidence>
<evidence type="ECO:0000256" key="10">
    <source>
        <dbReference type="ARBA" id="ARBA00040345"/>
    </source>
</evidence>
<keyword evidence="5" id="KW-0125">Carotenoid biosynthesis</keyword>
<keyword evidence="6 11" id="KW-0472">Membrane</keyword>
<evidence type="ECO:0000256" key="5">
    <source>
        <dbReference type="ARBA" id="ARBA00022746"/>
    </source>
</evidence>
<comment type="similarity">
    <text evidence="9">Belongs to the glycosyltransferase 2 family. CrtQ subfamily.</text>
</comment>
<dbReference type="PANTHER" id="PTHR43646">
    <property type="entry name" value="GLYCOSYLTRANSFERASE"/>
    <property type="match status" value="1"/>
</dbReference>
<dbReference type="Pfam" id="PF00535">
    <property type="entry name" value="Glycos_transf_2"/>
    <property type="match status" value="1"/>
</dbReference>
<name>A0ABT3DHL9_9BACI</name>
<keyword evidence="2" id="KW-1003">Cell membrane</keyword>
<organism evidence="13 14">
    <name type="scientific">Metabacillus halosaccharovorans</name>
    <dbReference type="NCBI Taxonomy" id="930124"/>
    <lineage>
        <taxon>Bacteria</taxon>
        <taxon>Bacillati</taxon>
        <taxon>Bacillota</taxon>
        <taxon>Bacilli</taxon>
        <taxon>Bacillales</taxon>
        <taxon>Bacillaceae</taxon>
        <taxon>Metabacillus</taxon>
    </lineage>
</organism>
<evidence type="ECO:0000256" key="6">
    <source>
        <dbReference type="ARBA" id="ARBA00023136"/>
    </source>
</evidence>
<dbReference type="InterPro" id="IPR029044">
    <property type="entry name" value="Nucleotide-diphossugar_trans"/>
</dbReference>
<feature type="transmembrane region" description="Helical" evidence="11">
    <location>
        <begin position="277"/>
        <end position="298"/>
    </location>
</feature>
<accession>A0ABT3DHL9</accession>
<feature type="transmembrane region" description="Helical" evidence="11">
    <location>
        <begin position="332"/>
        <end position="357"/>
    </location>
</feature>
<dbReference type="PANTHER" id="PTHR43646:SF2">
    <property type="entry name" value="GLYCOSYLTRANSFERASE 2-LIKE DOMAIN-CONTAINING PROTEIN"/>
    <property type="match status" value="1"/>
</dbReference>
<comment type="caution">
    <text evidence="13">The sequence shown here is derived from an EMBL/GenBank/DDBJ whole genome shotgun (WGS) entry which is preliminary data.</text>
</comment>
<dbReference type="Proteomes" id="UP001526147">
    <property type="component" value="Unassembled WGS sequence"/>
</dbReference>